<evidence type="ECO:0000256" key="1">
    <source>
        <dbReference type="ARBA" id="ARBA00004442"/>
    </source>
</evidence>
<keyword evidence="4" id="KW-0472">Membrane</keyword>
<dbReference type="RefSeq" id="WP_182953729.1">
    <property type="nucleotide sequence ID" value="NZ_WNXC01000001.1"/>
</dbReference>
<organism evidence="9 10">
    <name type="scientific">Pedobacter gandavensis</name>
    <dbReference type="NCBI Taxonomy" id="2679963"/>
    <lineage>
        <taxon>Bacteria</taxon>
        <taxon>Pseudomonadati</taxon>
        <taxon>Bacteroidota</taxon>
        <taxon>Sphingobacteriia</taxon>
        <taxon>Sphingobacteriales</taxon>
        <taxon>Sphingobacteriaceae</taxon>
        <taxon>Pedobacter</taxon>
    </lineage>
</organism>
<dbReference type="Gene3D" id="1.25.40.390">
    <property type="match status" value="1"/>
</dbReference>
<feature type="chain" id="PRO_5046304322" evidence="6">
    <location>
        <begin position="22"/>
        <end position="495"/>
    </location>
</feature>
<feature type="domain" description="RagB/SusD" evidence="7">
    <location>
        <begin position="348"/>
        <end position="495"/>
    </location>
</feature>
<evidence type="ECO:0000256" key="2">
    <source>
        <dbReference type="ARBA" id="ARBA00006275"/>
    </source>
</evidence>
<comment type="similarity">
    <text evidence="2">Belongs to the SusD family.</text>
</comment>
<dbReference type="InterPro" id="IPR011990">
    <property type="entry name" value="TPR-like_helical_dom_sf"/>
</dbReference>
<proteinExistence type="inferred from homology"/>
<evidence type="ECO:0000313" key="10">
    <source>
        <dbReference type="Proteomes" id="UP000636110"/>
    </source>
</evidence>
<keyword evidence="3 6" id="KW-0732">Signal</keyword>
<evidence type="ECO:0000256" key="5">
    <source>
        <dbReference type="ARBA" id="ARBA00023237"/>
    </source>
</evidence>
<keyword evidence="10" id="KW-1185">Reference proteome</keyword>
<keyword evidence="5" id="KW-0998">Cell outer membrane</keyword>
<evidence type="ECO:0000256" key="4">
    <source>
        <dbReference type="ARBA" id="ARBA00023136"/>
    </source>
</evidence>
<dbReference type="CDD" id="cd08977">
    <property type="entry name" value="SusD"/>
    <property type="match status" value="1"/>
</dbReference>
<name>A0ABR6EST9_9SPHI</name>
<comment type="subcellular location">
    <subcellularLocation>
        <location evidence="1">Cell outer membrane</location>
    </subcellularLocation>
</comment>
<evidence type="ECO:0000256" key="3">
    <source>
        <dbReference type="ARBA" id="ARBA00022729"/>
    </source>
</evidence>
<dbReference type="Pfam" id="PF07980">
    <property type="entry name" value="SusD_RagB"/>
    <property type="match status" value="1"/>
</dbReference>
<feature type="signal peptide" evidence="6">
    <location>
        <begin position="1"/>
        <end position="21"/>
    </location>
</feature>
<dbReference type="EMBL" id="WNXC01000001">
    <property type="protein sequence ID" value="MBB2148122.1"/>
    <property type="molecule type" value="Genomic_DNA"/>
</dbReference>
<evidence type="ECO:0000259" key="7">
    <source>
        <dbReference type="Pfam" id="PF07980"/>
    </source>
</evidence>
<dbReference type="InterPro" id="IPR012944">
    <property type="entry name" value="SusD_RagB_dom"/>
</dbReference>
<dbReference type="PROSITE" id="PS51257">
    <property type="entry name" value="PROKAR_LIPOPROTEIN"/>
    <property type="match status" value="1"/>
</dbReference>
<dbReference type="Proteomes" id="UP000636110">
    <property type="component" value="Unassembled WGS sequence"/>
</dbReference>
<feature type="domain" description="SusD-like N-terminal" evidence="8">
    <location>
        <begin position="100"/>
        <end position="233"/>
    </location>
</feature>
<dbReference type="InterPro" id="IPR033985">
    <property type="entry name" value="SusD-like_N"/>
</dbReference>
<comment type="caution">
    <text evidence="9">The sequence shown here is derived from an EMBL/GenBank/DDBJ whole genome shotgun (WGS) entry which is preliminary data.</text>
</comment>
<evidence type="ECO:0000259" key="8">
    <source>
        <dbReference type="Pfam" id="PF14322"/>
    </source>
</evidence>
<sequence>MKLNTSYIKCLLLLAVVFSVACKKLVDIDEPIDTVTSVKIFNSDDQASQTLAGLYSQMVGTDGAPLLTFGGASIYGGLASDELVPSNPVDYSEENEFFTNSILIGNTQSENVLWTAAYKTIYAANAILDGEQASTSAQFTPGKRNELKASAKFIRAFGFFYLTNFYGEIPLPLSSKYSETIKLTRVSQQAVYEQIIKDLTEAIALFPQSTASSTVKSKANQLSAEALLARTYLYAKNWEQAALHANNVMNSGQFSLGTLANTFEKNSTETIFELNVNRSILTGRLNETVYLAPYLSLYLLPEADQEIFLDPSAYAEFQPYLVPLFYLNENLVNAFESGDQRKTTWVNYNGSPTDAPYNGKKYYFSNKYPNDEQERTSYIVIRLAEMYLIRAEALAMQNKTDLALADLNKIRNRAGLGNSLATDQSSILVAIAQERRSELFTEWGHRFFDLKRTGKAISELAKTPEKSAINTNKLLFPIPSKEIIANPRLTQNPGY</sequence>
<protein>
    <submittedName>
        <fullName evidence="9">RagB/SusD family nutrient uptake outer membrane protein</fullName>
    </submittedName>
</protein>
<reference evidence="9 10" key="1">
    <citation type="submission" date="2019-11" db="EMBL/GenBank/DDBJ databases">
        <title>Description of Pedobacter sp. LMG 31462T.</title>
        <authorList>
            <person name="Carlier A."/>
            <person name="Qi S."/>
            <person name="Vandamme P."/>
        </authorList>
    </citation>
    <scope>NUCLEOTIDE SEQUENCE [LARGE SCALE GENOMIC DNA]</scope>
    <source>
        <strain evidence="9 10">LMG 31462</strain>
    </source>
</reference>
<dbReference type="Pfam" id="PF14322">
    <property type="entry name" value="SusD-like_3"/>
    <property type="match status" value="1"/>
</dbReference>
<evidence type="ECO:0000313" key="9">
    <source>
        <dbReference type="EMBL" id="MBB2148122.1"/>
    </source>
</evidence>
<evidence type="ECO:0000256" key="6">
    <source>
        <dbReference type="SAM" id="SignalP"/>
    </source>
</evidence>
<accession>A0ABR6EST9</accession>
<dbReference type="SUPFAM" id="SSF48452">
    <property type="entry name" value="TPR-like"/>
    <property type="match status" value="1"/>
</dbReference>
<gene>
    <name evidence="9" type="ORF">GM920_04265</name>
</gene>